<evidence type="ECO:0000256" key="1">
    <source>
        <dbReference type="SAM" id="MobiDB-lite"/>
    </source>
</evidence>
<dbReference type="InterPro" id="IPR036390">
    <property type="entry name" value="WH_DNA-bd_sf"/>
</dbReference>
<keyword evidence="4" id="KW-1185">Reference proteome</keyword>
<evidence type="ECO:0000259" key="2">
    <source>
        <dbReference type="PROSITE" id="PS50995"/>
    </source>
</evidence>
<feature type="domain" description="HTH marR-type" evidence="2">
    <location>
        <begin position="19"/>
        <end position="151"/>
    </location>
</feature>
<dbReference type="GO" id="GO:0006950">
    <property type="term" value="P:response to stress"/>
    <property type="evidence" value="ECO:0007669"/>
    <property type="project" value="TreeGrafter"/>
</dbReference>
<accession>A0A1M6N610</accession>
<dbReference type="Gene3D" id="1.10.10.10">
    <property type="entry name" value="Winged helix-like DNA-binding domain superfamily/Winged helix DNA-binding domain"/>
    <property type="match status" value="1"/>
</dbReference>
<proteinExistence type="predicted"/>
<dbReference type="GO" id="GO:0003677">
    <property type="term" value="F:DNA binding"/>
    <property type="evidence" value="ECO:0007669"/>
    <property type="project" value="UniProtKB-KW"/>
</dbReference>
<dbReference type="RefSeq" id="WP_073454770.1">
    <property type="nucleotide sequence ID" value="NZ_CALGVN010000007.1"/>
</dbReference>
<dbReference type="InterPro" id="IPR036388">
    <property type="entry name" value="WH-like_DNA-bd_sf"/>
</dbReference>
<dbReference type="OrthoDB" id="3216907at2"/>
<dbReference type="EMBL" id="FRAP01000001">
    <property type="protein sequence ID" value="SHJ91053.1"/>
    <property type="molecule type" value="Genomic_DNA"/>
</dbReference>
<dbReference type="InterPro" id="IPR039422">
    <property type="entry name" value="MarR/SlyA-like"/>
</dbReference>
<dbReference type="SUPFAM" id="SSF46785">
    <property type="entry name" value="Winged helix' DNA-binding domain"/>
    <property type="match status" value="1"/>
</dbReference>
<sequence>MGEDESSAIPEESAGSTAGSTLSDLFRSVARRLRRATAEALAPYDITPSQARALGVLRRDGDMRAGALAARLGIAARSATDVLDALAARGWAERVPDPADRRATVVRLTPAGRELGEAIRAARAAEAESFFAGLDEADRAELRRILLLLAG</sequence>
<dbReference type="InterPro" id="IPR000835">
    <property type="entry name" value="HTH_MarR-typ"/>
</dbReference>
<dbReference type="SMART" id="SM00347">
    <property type="entry name" value="HTH_MARR"/>
    <property type="match status" value="1"/>
</dbReference>
<dbReference type="GO" id="GO:0003700">
    <property type="term" value="F:DNA-binding transcription factor activity"/>
    <property type="evidence" value="ECO:0007669"/>
    <property type="project" value="InterPro"/>
</dbReference>
<gene>
    <name evidence="3" type="ORF">SAMN05443637_10143</name>
</gene>
<evidence type="ECO:0000313" key="4">
    <source>
        <dbReference type="Proteomes" id="UP000184363"/>
    </source>
</evidence>
<dbReference type="Proteomes" id="UP000184363">
    <property type="component" value="Unassembled WGS sequence"/>
</dbReference>
<organism evidence="3 4">
    <name type="scientific">Pseudonocardia thermophila</name>
    <dbReference type="NCBI Taxonomy" id="1848"/>
    <lineage>
        <taxon>Bacteria</taxon>
        <taxon>Bacillati</taxon>
        <taxon>Actinomycetota</taxon>
        <taxon>Actinomycetes</taxon>
        <taxon>Pseudonocardiales</taxon>
        <taxon>Pseudonocardiaceae</taxon>
        <taxon>Pseudonocardia</taxon>
    </lineage>
</organism>
<keyword evidence="3" id="KW-0238">DNA-binding</keyword>
<dbReference type="AlphaFoldDB" id="A0A1M6N610"/>
<evidence type="ECO:0000313" key="3">
    <source>
        <dbReference type="EMBL" id="SHJ91053.1"/>
    </source>
</evidence>
<dbReference type="PANTHER" id="PTHR33164">
    <property type="entry name" value="TRANSCRIPTIONAL REGULATOR, MARR FAMILY"/>
    <property type="match status" value="1"/>
</dbReference>
<dbReference type="Pfam" id="PF12802">
    <property type="entry name" value="MarR_2"/>
    <property type="match status" value="1"/>
</dbReference>
<name>A0A1M6N610_PSETH</name>
<dbReference type="PROSITE" id="PS50995">
    <property type="entry name" value="HTH_MARR_2"/>
    <property type="match status" value="1"/>
</dbReference>
<dbReference type="PRINTS" id="PR00598">
    <property type="entry name" value="HTHMARR"/>
</dbReference>
<protein>
    <submittedName>
        <fullName evidence="3">DNA-binding transcriptional regulator, MarR family</fullName>
    </submittedName>
</protein>
<dbReference type="PANTHER" id="PTHR33164:SF43">
    <property type="entry name" value="HTH-TYPE TRANSCRIPTIONAL REPRESSOR YETL"/>
    <property type="match status" value="1"/>
</dbReference>
<feature type="region of interest" description="Disordered" evidence="1">
    <location>
        <begin position="1"/>
        <end position="20"/>
    </location>
</feature>
<reference evidence="3 4" key="1">
    <citation type="submission" date="2016-11" db="EMBL/GenBank/DDBJ databases">
        <authorList>
            <person name="Jaros S."/>
            <person name="Januszkiewicz K."/>
            <person name="Wedrychowicz H."/>
        </authorList>
    </citation>
    <scope>NUCLEOTIDE SEQUENCE [LARGE SCALE GENOMIC DNA]</scope>
    <source>
        <strain evidence="3 4">DSM 43832</strain>
    </source>
</reference>